<feature type="region of interest" description="Disordered" evidence="1">
    <location>
        <begin position="1"/>
        <end position="219"/>
    </location>
</feature>
<feature type="compositionally biased region" description="Basic residues" evidence="1">
    <location>
        <begin position="47"/>
        <end position="77"/>
    </location>
</feature>
<name>A0A6J4MMJ5_9BACT</name>
<feature type="compositionally biased region" description="Basic residues" evidence="1">
    <location>
        <begin position="186"/>
        <end position="197"/>
    </location>
</feature>
<feature type="non-terminal residue" evidence="2">
    <location>
        <position position="219"/>
    </location>
</feature>
<organism evidence="2">
    <name type="scientific">uncultured Gemmatimonadota bacterium</name>
    <dbReference type="NCBI Taxonomy" id="203437"/>
    <lineage>
        <taxon>Bacteria</taxon>
        <taxon>Pseudomonadati</taxon>
        <taxon>Gemmatimonadota</taxon>
        <taxon>environmental samples</taxon>
    </lineage>
</organism>
<dbReference type="EMBL" id="CADCTV010000804">
    <property type="protein sequence ID" value="CAA9362245.1"/>
    <property type="molecule type" value="Genomic_DNA"/>
</dbReference>
<gene>
    <name evidence="2" type="ORF">AVDCRST_MAG89-3824</name>
</gene>
<feature type="non-terminal residue" evidence="2">
    <location>
        <position position="1"/>
    </location>
</feature>
<evidence type="ECO:0000256" key="1">
    <source>
        <dbReference type="SAM" id="MobiDB-lite"/>
    </source>
</evidence>
<proteinExistence type="predicted"/>
<dbReference type="AlphaFoldDB" id="A0A6J4MMJ5"/>
<protein>
    <submittedName>
        <fullName evidence="2">Uncharacterized protein</fullName>
    </submittedName>
</protein>
<feature type="compositionally biased region" description="Basic and acidic residues" evidence="1">
    <location>
        <begin position="123"/>
        <end position="171"/>
    </location>
</feature>
<feature type="compositionally biased region" description="Basic and acidic residues" evidence="1">
    <location>
        <begin position="202"/>
        <end position="219"/>
    </location>
</feature>
<evidence type="ECO:0000313" key="2">
    <source>
        <dbReference type="EMBL" id="CAA9362245.1"/>
    </source>
</evidence>
<reference evidence="2" key="1">
    <citation type="submission" date="2020-02" db="EMBL/GenBank/DDBJ databases">
        <authorList>
            <person name="Meier V. D."/>
        </authorList>
    </citation>
    <scope>NUCLEOTIDE SEQUENCE</scope>
    <source>
        <strain evidence="2">AVDCRST_MAG89</strain>
    </source>
</reference>
<sequence>ERDDPGSRGNRHAREAAGAPSARPGCRRARADARPGPRAAPVGRGRGGGHRRRPRSRVAGARHGRREHRRLGRPRVRGFHEDEPRGGGLAGQPQPGAGREERRGRARRHAFGPGRGAGPSHEPVPDEAPRRRGAEGQRPGVDHHPGQRVHGDVGEDGGRAAAEGRQDDHLRTRPQPHQLRLDRRRGAVRGPGHHRPVPPRADGGRGRPGEPDLPADRGD</sequence>
<accession>A0A6J4MMJ5</accession>